<protein>
    <submittedName>
        <fullName evidence="2">GL14667</fullName>
    </submittedName>
</protein>
<feature type="region of interest" description="Disordered" evidence="1">
    <location>
        <begin position="64"/>
        <end position="88"/>
    </location>
</feature>
<sequence>MAVVAHAKGHSIARQEPNPGGHTAPEPAGNSRYQPARRLKWTALIERILARMNRKTRRVKPLVNDDGHIGVRGHARGVPGHRRGDLLK</sequence>
<feature type="compositionally biased region" description="Basic residues" evidence="1">
    <location>
        <begin position="71"/>
        <end position="81"/>
    </location>
</feature>
<reference evidence="2 3" key="1">
    <citation type="journal article" date="2007" name="Nature">
        <title>Evolution of genes and genomes on the Drosophila phylogeny.</title>
        <authorList>
            <consortium name="Drosophila 12 Genomes Consortium"/>
            <person name="Clark A.G."/>
            <person name="Eisen M.B."/>
            <person name="Smith D.R."/>
            <person name="Bergman C.M."/>
            <person name="Oliver B."/>
            <person name="Markow T.A."/>
            <person name="Kaufman T.C."/>
            <person name="Kellis M."/>
            <person name="Gelbart W."/>
            <person name="Iyer V.N."/>
            <person name="Pollard D.A."/>
            <person name="Sackton T.B."/>
            <person name="Larracuente A.M."/>
            <person name="Singh N.D."/>
            <person name="Abad J.P."/>
            <person name="Abt D.N."/>
            <person name="Adryan B."/>
            <person name="Aguade M."/>
            <person name="Akashi H."/>
            <person name="Anderson W.W."/>
            <person name="Aquadro C.F."/>
            <person name="Ardell D.H."/>
            <person name="Arguello R."/>
            <person name="Artieri C.G."/>
            <person name="Barbash D.A."/>
            <person name="Barker D."/>
            <person name="Barsanti P."/>
            <person name="Batterham P."/>
            <person name="Batzoglou S."/>
            <person name="Begun D."/>
            <person name="Bhutkar A."/>
            <person name="Blanco E."/>
            <person name="Bosak S.A."/>
            <person name="Bradley R.K."/>
            <person name="Brand A.D."/>
            <person name="Brent M.R."/>
            <person name="Brooks A.N."/>
            <person name="Brown R.H."/>
            <person name="Butlin R.K."/>
            <person name="Caggese C."/>
            <person name="Calvi B.R."/>
            <person name="Bernardo de Carvalho A."/>
            <person name="Caspi A."/>
            <person name="Castrezana S."/>
            <person name="Celniker S.E."/>
            <person name="Chang J.L."/>
            <person name="Chapple C."/>
            <person name="Chatterji S."/>
            <person name="Chinwalla A."/>
            <person name="Civetta A."/>
            <person name="Clifton S.W."/>
            <person name="Comeron J.M."/>
            <person name="Costello J.C."/>
            <person name="Coyne J.A."/>
            <person name="Daub J."/>
            <person name="David R.G."/>
            <person name="Delcher A.L."/>
            <person name="Delehaunty K."/>
            <person name="Do C.B."/>
            <person name="Ebling H."/>
            <person name="Edwards K."/>
            <person name="Eickbush T."/>
            <person name="Evans J.D."/>
            <person name="Filipski A."/>
            <person name="Findeiss S."/>
            <person name="Freyhult E."/>
            <person name="Fulton L."/>
            <person name="Fulton R."/>
            <person name="Garcia A.C."/>
            <person name="Gardiner A."/>
            <person name="Garfield D.A."/>
            <person name="Garvin B.E."/>
            <person name="Gibson G."/>
            <person name="Gilbert D."/>
            <person name="Gnerre S."/>
            <person name="Godfrey J."/>
            <person name="Good R."/>
            <person name="Gotea V."/>
            <person name="Gravely B."/>
            <person name="Greenberg A.J."/>
            <person name="Griffiths-Jones S."/>
            <person name="Gross S."/>
            <person name="Guigo R."/>
            <person name="Gustafson E.A."/>
            <person name="Haerty W."/>
            <person name="Hahn M.W."/>
            <person name="Halligan D.L."/>
            <person name="Halpern A.L."/>
            <person name="Halter G.M."/>
            <person name="Han M.V."/>
            <person name="Heger A."/>
            <person name="Hillier L."/>
            <person name="Hinrichs A.S."/>
            <person name="Holmes I."/>
            <person name="Hoskins R.A."/>
            <person name="Hubisz M.J."/>
            <person name="Hultmark D."/>
            <person name="Huntley M.A."/>
            <person name="Jaffe D.B."/>
            <person name="Jagadeeshan S."/>
            <person name="Jeck W.R."/>
            <person name="Johnson J."/>
            <person name="Jones C.D."/>
            <person name="Jordan W.C."/>
            <person name="Karpen G.H."/>
            <person name="Kataoka E."/>
            <person name="Keightley P.D."/>
            <person name="Kheradpour P."/>
            <person name="Kirkness E.F."/>
            <person name="Koerich L.B."/>
            <person name="Kristiansen K."/>
            <person name="Kudrna D."/>
            <person name="Kulathinal R.J."/>
            <person name="Kumar S."/>
            <person name="Kwok R."/>
            <person name="Lander E."/>
            <person name="Langley C.H."/>
            <person name="Lapoint R."/>
            <person name="Lazzaro B.P."/>
            <person name="Lee S.J."/>
            <person name="Levesque L."/>
            <person name="Li R."/>
            <person name="Lin C.F."/>
            <person name="Lin M.F."/>
            <person name="Lindblad-Toh K."/>
            <person name="Llopart A."/>
            <person name="Long M."/>
            <person name="Low L."/>
            <person name="Lozovsky E."/>
            <person name="Lu J."/>
            <person name="Luo M."/>
            <person name="Machado C.A."/>
            <person name="Makalowski W."/>
            <person name="Marzo M."/>
            <person name="Matsuda M."/>
            <person name="Matzkin L."/>
            <person name="McAllister B."/>
            <person name="McBride C.S."/>
            <person name="McKernan B."/>
            <person name="McKernan K."/>
            <person name="Mendez-Lago M."/>
            <person name="Minx P."/>
            <person name="Mollenhauer M.U."/>
            <person name="Montooth K."/>
            <person name="Mount S.M."/>
            <person name="Mu X."/>
            <person name="Myers E."/>
            <person name="Negre B."/>
            <person name="Newfeld S."/>
            <person name="Nielsen R."/>
            <person name="Noor M.A."/>
            <person name="O'Grady P."/>
            <person name="Pachter L."/>
            <person name="Papaceit M."/>
            <person name="Parisi M.J."/>
            <person name="Parisi M."/>
            <person name="Parts L."/>
            <person name="Pedersen J.S."/>
            <person name="Pesole G."/>
            <person name="Phillippy A.M."/>
            <person name="Ponting C.P."/>
            <person name="Pop M."/>
            <person name="Porcelli D."/>
            <person name="Powell J.R."/>
            <person name="Prohaska S."/>
            <person name="Pruitt K."/>
            <person name="Puig M."/>
            <person name="Quesneville H."/>
            <person name="Ram K.R."/>
            <person name="Rand D."/>
            <person name="Rasmussen M.D."/>
            <person name="Reed L.K."/>
            <person name="Reenan R."/>
            <person name="Reily A."/>
            <person name="Remington K.A."/>
            <person name="Rieger T.T."/>
            <person name="Ritchie M.G."/>
            <person name="Robin C."/>
            <person name="Rogers Y.H."/>
            <person name="Rohde C."/>
            <person name="Rozas J."/>
            <person name="Rubenfield M.J."/>
            <person name="Ruiz A."/>
            <person name="Russo S."/>
            <person name="Salzberg S.L."/>
            <person name="Sanchez-Gracia A."/>
            <person name="Saranga D.J."/>
            <person name="Sato H."/>
            <person name="Schaeffer S.W."/>
            <person name="Schatz M.C."/>
            <person name="Schlenke T."/>
            <person name="Schwartz R."/>
            <person name="Segarra C."/>
            <person name="Singh R.S."/>
            <person name="Sirot L."/>
            <person name="Sirota M."/>
            <person name="Sisneros N.B."/>
            <person name="Smith C.D."/>
            <person name="Smith T.F."/>
            <person name="Spieth J."/>
            <person name="Stage D.E."/>
            <person name="Stark A."/>
            <person name="Stephan W."/>
            <person name="Strausberg R.L."/>
            <person name="Strempel S."/>
            <person name="Sturgill D."/>
            <person name="Sutton G."/>
            <person name="Sutton G.G."/>
            <person name="Tao W."/>
            <person name="Teichmann S."/>
            <person name="Tobari Y.N."/>
            <person name="Tomimura Y."/>
            <person name="Tsolas J.M."/>
            <person name="Valente V.L."/>
            <person name="Venter E."/>
            <person name="Venter J.C."/>
            <person name="Vicario S."/>
            <person name="Vieira F.G."/>
            <person name="Vilella A.J."/>
            <person name="Villasante A."/>
            <person name="Walenz B."/>
            <person name="Wang J."/>
            <person name="Wasserman M."/>
            <person name="Watts T."/>
            <person name="Wilson D."/>
            <person name="Wilson R.K."/>
            <person name="Wing R.A."/>
            <person name="Wolfner M.F."/>
            <person name="Wong A."/>
            <person name="Wong G.K."/>
            <person name="Wu C.I."/>
            <person name="Wu G."/>
            <person name="Yamamoto D."/>
            <person name="Yang H.P."/>
            <person name="Yang S.P."/>
            <person name="Yorke J.A."/>
            <person name="Yoshida K."/>
            <person name="Zdobnov E."/>
            <person name="Zhang P."/>
            <person name="Zhang Y."/>
            <person name="Zimin A.V."/>
            <person name="Baldwin J."/>
            <person name="Abdouelleil A."/>
            <person name="Abdulkadir J."/>
            <person name="Abebe A."/>
            <person name="Abera B."/>
            <person name="Abreu J."/>
            <person name="Acer S.C."/>
            <person name="Aftuck L."/>
            <person name="Alexander A."/>
            <person name="An P."/>
            <person name="Anderson E."/>
            <person name="Anderson S."/>
            <person name="Arachi H."/>
            <person name="Azer M."/>
            <person name="Bachantsang P."/>
            <person name="Barry A."/>
            <person name="Bayul T."/>
            <person name="Berlin A."/>
            <person name="Bessette D."/>
            <person name="Bloom T."/>
            <person name="Blye J."/>
            <person name="Boguslavskiy L."/>
            <person name="Bonnet C."/>
            <person name="Boukhgalter B."/>
            <person name="Bourzgui I."/>
            <person name="Brown A."/>
            <person name="Cahill P."/>
            <person name="Channer S."/>
            <person name="Cheshatsang Y."/>
            <person name="Chuda L."/>
            <person name="Citroen M."/>
            <person name="Collymore A."/>
            <person name="Cooke P."/>
            <person name="Costello M."/>
            <person name="D'Aco K."/>
            <person name="Daza R."/>
            <person name="De Haan G."/>
            <person name="DeGray S."/>
            <person name="DeMaso C."/>
            <person name="Dhargay N."/>
            <person name="Dooley K."/>
            <person name="Dooley E."/>
            <person name="Doricent M."/>
            <person name="Dorje P."/>
            <person name="Dorjee K."/>
            <person name="Dupes A."/>
            <person name="Elong R."/>
            <person name="Falk J."/>
            <person name="Farina A."/>
            <person name="Faro S."/>
            <person name="Ferguson D."/>
            <person name="Fisher S."/>
            <person name="Foley C.D."/>
            <person name="Franke A."/>
            <person name="Friedrich D."/>
            <person name="Gadbois L."/>
            <person name="Gearin G."/>
            <person name="Gearin C.R."/>
            <person name="Giannoukos G."/>
            <person name="Goode T."/>
            <person name="Graham J."/>
            <person name="Grandbois E."/>
            <person name="Grewal S."/>
            <person name="Gyaltsen K."/>
            <person name="Hafez N."/>
            <person name="Hagos B."/>
            <person name="Hall J."/>
            <person name="Henson C."/>
            <person name="Hollinger A."/>
            <person name="Honan T."/>
            <person name="Huard M.D."/>
            <person name="Hughes L."/>
            <person name="Hurhula B."/>
            <person name="Husby M.E."/>
            <person name="Kamat A."/>
            <person name="Kanga B."/>
            <person name="Kashin S."/>
            <person name="Khazanovich D."/>
            <person name="Kisner P."/>
            <person name="Lance K."/>
            <person name="Lara M."/>
            <person name="Lee W."/>
            <person name="Lennon N."/>
            <person name="Letendre F."/>
            <person name="LeVine R."/>
            <person name="Lipovsky A."/>
            <person name="Liu X."/>
            <person name="Liu J."/>
            <person name="Liu S."/>
            <person name="Lokyitsang T."/>
            <person name="Lokyitsang Y."/>
            <person name="Lubonja R."/>
            <person name="Lui A."/>
            <person name="MacDonald P."/>
            <person name="Magnisalis V."/>
            <person name="Maru K."/>
            <person name="Matthews C."/>
            <person name="McCusker W."/>
            <person name="McDonough S."/>
            <person name="Mehta T."/>
            <person name="Meldrim J."/>
            <person name="Meneus L."/>
            <person name="Mihai O."/>
            <person name="Mihalev A."/>
            <person name="Mihova T."/>
            <person name="Mittelman R."/>
            <person name="Mlenga V."/>
            <person name="Montmayeur A."/>
            <person name="Mulrain L."/>
            <person name="Navidi A."/>
            <person name="Naylor J."/>
            <person name="Negash T."/>
            <person name="Nguyen T."/>
            <person name="Nguyen N."/>
            <person name="Nicol R."/>
            <person name="Norbu C."/>
            <person name="Norbu N."/>
            <person name="Novod N."/>
            <person name="O'Neill B."/>
            <person name="Osman S."/>
            <person name="Markiewicz E."/>
            <person name="Oyono O.L."/>
            <person name="Patti C."/>
            <person name="Phunkhang P."/>
            <person name="Pierre F."/>
            <person name="Priest M."/>
            <person name="Raghuraman S."/>
            <person name="Rege F."/>
            <person name="Reyes R."/>
            <person name="Rise C."/>
            <person name="Rogov P."/>
            <person name="Ross K."/>
            <person name="Ryan E."/>
            <person name="Settipalli S."/>
            <person name="Shea T."/>
            <person name="Sherpa N."/>
            <person name="Shi L."/>
            <person name="Shih D."/>
            <person name="Sparrow T."/>
            <person name="Spaulding J."/>
            <person name="Stalker J."/>
            <person name="Stange-Thomann N."/>
            <person name="Stavropoulos S."/>
            <person name="Stone C."/>
            <person name="Strader C."/>
            <person name="Tesfaye S."/>
            <person name="Thomson T."/>
            <person name="Thoulutsang Y."/>
            <person name="Thoulutsang D."/>
            <person name="Topham K."/>
            <person name="Topping I."/>
            <person name="Tsamla T."/>
            <person name="Vassiliev H."/>
            <person name="Vo A."/>
            <person name="Wangchuk T."/>
            <person name="Wangdi T."/>
            <person name="Weiand M."/>
            <person name="Wilkinson J."/>
            <person name="Wilson A."/>
            <person name="Yadav S."/>
            <person name="Young G."/>
            <person name="Yu Q."/>
            <person name="Zembek L."/>
            <person name="Zhong D."/>
            <person name="Zimmer A."/>
            <person name="Zwirko Z."/>
            <person name="Jaffe D.B."/>
            <person name="Alvarez P."/>
            <person name="Brockman W."/>
            <person name="Butler J."/>
            <person name="Chin C."/>
            <person name="Gnerre S."/>
            <person name="Grabherr M."/>
            <person name="Kleber M."/>
            <person name="Mauceli E."/>
            <person name="MacCallum I."/>
        </authorList>
    </citation>
    <scope>NUCLEOTIDE SEQUENCE [LARGE SCALE GENOMIC DNA]</scope>
    <source>
        <strain evidence="3">MSH-3 / Tucson 14011-0111.49</strain>
    </source>
</reference>
<keyword evidence="3" id="KW-1185">Reference proteome</keyword>
<dbReference type="AlphaFoldDB" id="B4GVJ5"/>
<dbReference type="Proteomes" id="UP000008744">
    <property type="component" value="Unassembled WGS sequence"/>
</dbReference>
<dbReference type="PhylomeDB" id="B4GVJ5"/>
<evidence type="ECO:0000256" key="1">
    <source>
        <dbReference type="SAM" id="MobiDB-lite"/>
    </source>
</evidence>
<gene>
    <name evidence="2" type="primary">Dper\GL14667</name>
    <name evidence="2" type="ORF">Dper_GL14667</name>
</gene>
<evidence type="ECO:0000313" key="3">
    <source>
        <dbReference type="Proteomes" id="UP000008744"/>
    </source>
</evidence>
<evidence type="ECO:0000313" key="2">
    <source>
        <dbReference type="EMBL" id="EDW26690.1"/>
    </source>
</evidence>
<organism evidence="3">
    <name type="scientific">Drosophila persimilis</name>
    <name type="common">Fruit fly</name>
    <dbReference type="NCBI Taxonomy" id="7234"/>
    <lineage>
        <taxon>Eukaryota</taxon>
        <taxon>Metazoa</taxon>
        <taxon>Ecdysozoa</taxon>
        <taxon>Arthropoda</taxon>
        <taxon>Hexapoda</taxon>
        <taxon>Insecta</taxon>
        <taxon>Pterygota</taxon>
        <taxon>Neoptera</taxon>
        <taxon>Endopterygota</taxon>
        <taxon>Diptera</taxon>
        <taxon>Brachycera</taxon>
        <taxon>Muscomorpha</taxon>
        <taxon>Ephydroidea</taxon>
        <taxon>Drosophilidae</taxon>
        <taxon>Drosophila</taxon>
        <taxon>Sophophora</taxon>
    </lineage>
</organism>
<dbReference type="EMBL" id="CH479193">
    <property type="protein sequence ID" value="EDW26690.1"/>
    <property type="molecule type" value="Genomic_DNA"/>
</dbReference>
<name>B4GVJ5_DROPE</name>
<dbReference type="HOGENOM" id="CLU_2471421_0_0_1"/>
<proteinExistence type="predicted"/>
<feature type="region of interest" description="Disordered" evidence="1">
    <location>
        <begin position="1"/>
        <end position="36"/>
    </location>
</feature>
<accession>B4GVJ5</accession>